<accession>A0AAX2LUN6</accession>
<sequence length="124" mass="14369">MNAQQVVEHYWQAMASNDFFKASQWLSEDCVIHWPQSKERIHGRDNFARINSEYPAHGRWTFAVEKLIGSGEEVVTHVKVSDGVIQATAITFHTVANGLICCQVEFWPDDYPAPEWRKAWVEYE</sequence>
<feature type="domain" description="SnoaL-like" evidence="1">
    <location>
        <begin position="7"/>
        <end position="101"/>
    </location>
</feature>
<proteinExistence type="predicted"/>
<name>A0AAX2LUN6_VIBFL</name>
<evidence type="ECO:0000259" key="1">
    <source>
        <dbReference type="Pfam" id="PF12680"/>
    </source>
</evidence>
<keyword evidence="4" id="KW-1185">Reference proteome</keyword>
<evidence type="ECO:0000313" key="5">
    <source>
        <dbReference type="Proteomes" id="UP000254626"/>
    </source>
</evidence>
<dbReference type="EMBL" id="UHIP01000002">
    <property type="protein sequence ID" value="SUQ26965.1"/>
    <property type="molecule type" value="Genomic_DNA"/>
</dbReference>
<reference evidence="4" key="1">
    <citation type="submission" date="2015-12" db="EMBL/GenBank/DDBJ databases">
        <title>FDA dAtabase for Regulatory Grade micrObial Sequences (FDA-ARGOS): Supporting development and validation of Infectious Disease Dx tests.</title>
        <authorList>
            <person name="Hoffmann M."/>
            <person name="Allard M."/>
            <person name="Evans P."/>
            <person name="Brown E."/>
            <person name="Tallon L.J."/>
            <person name="Sadzewicz L."/>
            <person name="Sengamalay N."/>
            <person name="Ott S."/>
            <person name="Godinez A."/>
            <person name="Nagaraj S."/>
            <person name="Vyas G."/>
            <person name="Aluvathingal J."/>
            <person name="Nadendla S."/>
            <person name="Geyer C."/>
            <person name="Sichtig H."/>
        </authorList>
    </citation>
    <scope>NUCLEOTIDE SEQUENCE [LARGE SCALE GENOMIC DNA]</scope>
    <source>
        <strain evidence="4">ATCC 33809</strain>
    </source>
</reference>
<organism evidence="3 5">
    <name type="scientific">Vibrio fluvialis</name>
    <dbReference type="NCBI Taxonomy" id="676"/>
    <lineage>
        <taxon>Bacteria</taxon>
        <taxon>Pseudomonadati</taxon>
        <taxon>Pseudomonadota</taxon>
        <taxon>Gammaproteobacteria</taxon>
        <taxon>Vibrionales</taxon>
        <taxon>Vibrionaceae</taxon>
        <taxon>Vibrio</taxon>
    </lineage>
</organism>
<dbReference type="Proteomes" id="UP000254626">
    <property type="component" value="Unassembled WGS sequence"/>
</dbReference>
<evidence type="ECO:0000313" key="4">
    <source>
        <dbReference type="Proteomes" id="UP000057088"/>
    </source>
</evidence>
<dbReference type="InterPro" id="IPR037401">
    <property type="entry name" value="SnoaL-like"/>
</dbReference>
<reference evidence="3 5" key="3">
    <citation type="submission" date="2018-06" db="EMBL/GenBank/DDBJ databases">
        <authorList>
            <consortium name="Pathogen Informatics"/>
            <person name="Doyle S."/>
        </authorList>
    </citation>
    <scope>NUCLEOTIDE SEQUENCE [LARGE SCALE GENOMIC DNA]</scope>
    <source>
        <strain evidence="3 5">NCTC11327</strain>
    </source>
</reference>
<dbReference type="KEGG" id="vfl:AL536_01300"/>
<dbReference type="Proteomes" id="UP000057088">
    <property type="component" value="Chromosome 1"/>
</dbReference>
<dbReference type="RefSeq" id="WP_061055393.1">
    <property type="nucleotide sequence ID" value="NZ_CABLBX010000004.1"/>
</dbReference>
<evidence type="ECO:0000313" key="2">
    <source>
        <dbReference type="EMBL" id="AMF92148.1"/>
    </source>
</evidence>
<dbReference type="Pfam" id="PF12680">
    <property type="entry name" value="SnoaL_2"/>
    <property type="match status" value="1"/>
</dbReference>
<dbReference type="InterPro" id="IPR032710">
    <property type="entry name" value="NTF2-like_dom_sf"/>
</dbReference>
<dbReference type="GeneID" id="29384427"/>
<reference evidence="2" key="2">
    <citation type="submission" date="2018-01" db="EMBL/GenBank/DDBJ databases">
        <title>FDA dAtabase for Regulatory Grade micrObial Sequences (FDA-ARGOS): Supporting development and validation of Infectious Disease Dx tests.</title>
        <authorList>
            <person name="Hoffmann M."/>
            <person name="Allard M."/>
            <person name="Evans P."/>
            <person name="Brown E."/>
            <person name="Tallon L."/>
            <person name="Sadzewicz L."/>
            <person name="Sengamalay N."/>
            <person name="Ott S."/>
            <person name="Godinez A."/>
            <person name="Nagaraj S."/>
            <person name="Vyas G."/>
            <person name="Aluvathingal J."/>
            <person name="Nadendla S."/>
            <person name="Geyer C."/>
            <person name="Sichtig H."/>
        </authorList>
    </citation>
    <scope>NUCLEOTIDE SEQUENCE</scope>
    <source>
        <strain evidence="2">ATCC 33809</strain>
    </source>
</reference>
<dbReference type="EMBL" id="CP014034">
    <property type="protein sequence ID" value="AMF92148.1"/>
    <property type="molecule type" value="Genomic_DNA"/>
</dbReference>
<evidence type="ECO:0000313" key="3">
    <source>
        <dbReference type="EMBL" id="SUQ26965.1"/>
    </source>
</evidence>
<dbReference type="SUPFAM" id="SSF54427">
    <property type="entry name" value="NTF2-like"/>
    <property type="match status" value="1"/>
</dbReference>
<dbReference type="AlphaFoldDB" id="A0AAX2LUN6"/>
<dbReference type="Gene3D" id="3.10.450.50">
    <property type="match status" value="1"/>
</dbReference>
<gene>
    <name evidence="2" type="ORF">AL536_01300</name>
    <name evidence="3" type="ORF">NCTC11327_03831</name>
</gene>
<protein>
    <submittedName>
        <fullName evidence="2">Nuclear transport factor 2 family protein</fullName>
    </submittedName>
    <submittedName>
        <fullName evidence="3">Polyketide cyclase</fullName>
    </submittedName>
</protein>